<dbReference type="AlphaFoldDB" id="A0A9W6QJA2"/>
<name>A0A9W6QJA2_9PSEU</name>
<keyword evidence="3" id="KW-1185">Reference proteome</keyword>
<comment type="caution">
    <text evidence="2">The sequence shown here is derived from an EMBL/GenBank/DDBJ whole genome shotgun (WGS) entry which is preliminary data.</text>
</comment>
<dbReference type="Proteomes" id="UP001165042">
    <property type="component" value="Unassembled WGS sequence"/>
</dbReference>
<feature type="compositionally biased region" description="Low complexity" evidence="1">
    <location>
        <begin position="31"/>
        <end position="44"/>
    </location>
</feature>
<protein>
    <submittedName>
        <fullName evidence="2">Uncharacterized protein</fullName>
    </submittedName>
</protein>
<gene>
    <name evidence="2" type="ORF">Aglo03_13380</name>
</gene>
<evidence type="ECO:0000256" key="1">
    <source>
        <dbReference type="SAM" id="MobiDB-lite"/>
    </source>
</evidence>
<feature type="compositionally biased region" description="Polar residues" evidence="1">
    <location>
        <begin position="11"/>
        <end position="25"/>
    </location>
</feature>
<feature type="region of interest" description="Disordered" evidence="1">
    <location>
        <begin position="10"/>
        <end position="47"/>
    </location>
</feature>
<evidence type="ECO:0000313" key="3">
    <source>
        <dbReference type="Proteomes" id="UP001165042"/>
    </source>
</evidence>
<accession>A0A9W6QJA2</accession>
<reference evidence="2" key="1">
    <citation type="submission" date="2023-02" db="EMBL/GenBank/DDBJ databases">
        <title>Actinokineospora globicatena NBRC 15670.</title>
        <authorList>
            <person name="Ichikawa N."/>
            <person name="Sato H."/>
            <person name="Tonouchi N."/>
        </authorList>
    </citation>
    <scope>NUCLEOTIDE SEQUENCE</scope>
    <source>
        <strain evidence="2">NBRC 15670</strain>
    </source>
</reference>
<sequence length="124" mass="12691">MNATIAMAIVPNSTGWSSHPSTTNPPGCRRPSTTAATSTAATPSGIIHNRLRTDVSFMVPGCYDSPPAPPVTSTGVSTGHPPAGYQRVPLRARPRAVSAAVAAGQRQDHPLAAGLVDSVVRVNA</sequence>
<organism evidence="2 3">
    <name type="scientific">Actinokineospora globicatena</name>
    <dbReference type="NCBI Taxonomy" id="103729"/>
    <lineage>
        <taxon>Bacteria</taxon>
        <taxon>Bacillati</taxon>
        <taxon>Actinomycetota</taxon>
        <taxon>Actinomycetes</taxon>
        <taxon>Pseudonocardiales</taxon>
        <taxon>Pseudonocardiaceae</taxon>
        <taxon>Actinokineospora</taxon>
    </lineage>
</organism>
<dbReference type="EMBL" id="BSSD01000001">
    <property type="protein sequence ID" value="GLW90522.1"/>
    <property type="molecule type" value="Genomic_DNA"/>
</dbReference>
<evidence type="ECO:0000313" key="2">
    <source>
        <dbReference type="EMBL" id="GLW90522.1"/>
    </source>
</evidence>
<proteinExistence type="predicted"/>